<dbReference type="GO" id="GO:0003723">
    <property type="term" value="F:RNA binding"/>
    <property type="evidence" value="ECO:0007669"/>
    <property type="project" value="InterPro"/>
</dbReference>
<evidence type="ECO:0000256" key="9">
    <source>
        <dbReference type="SAM" id="SignalP"/>
    </source>
</evidence>
<proteinExistence type="inferred from homology"/>
<evidence type="ECO:0000256" key="2">
    <source>
        <dbReference type="ARBA" id="ARBA00012549"/>
    </source>
</evidence>
<evidence type="ECO:0000256" key="4">
    <source>
        <dbReference type="ARBA" id="ARBA00022759"/>
    </source>
</evidence>
<keyword evidence="11" id="KW-1185">Reference proteome</keyword>
<dbReference type="PANTHER" id="PTHR42104">
    <property type="entry name" value="EXTRACELLULAR GUANYL-SPECIFIC RIBONUCLEASE RNTA (AFU_ORTHOLOGUE AFUA_4G03230)"/>
    <property type="match status" value="1"/>
</dbReference>
<dbReference type="Gene3D" id="3.10.450.30">
    <property type="entry name" value="Microbial ribonucleases"/>
    <property type="match status" value="1"/>
</dbReference>
<dbReference type="InterPro" id="IPR016191">
    <property type="entry name" value="Ribonuclease/ribotoxin"/>
</dbReference>
<dbReference type="Proteomes" id="UP001285354">
    <property type="component" value="Unassembled WGS sequence"/>
</dbReference>
<keyword evidence="5" id="KW-0378">Hydrolase</keyword>
<accession>A0AAD9T5Z7</accession>
<protein>
    <recommendedName>
        <fullName evidence="2">ribonuclease T1</fullName>
        <ecNumber evidence="2">4.6.1.24</ecNumber>
    </recommendedName>
</protein>
<evidence type="ECO:0000256" key="1">
    <source>
        <dbReference type="ARBA" id="ARBA00009006"/>
    </source>
</evidence>
<comment type="caution">
    <text evidence="10">The sequence shown here is derived from an EMBL/GenBank/DDBJ whole genome shotgun (WGS) entry which is preliminary data.</text>
</comment>
<comment type="catalytic activity">
    <reaction evidence="8">
        <text>[RNA] containing guanosine + H2O = an [RNA fragment]-3'-guanosine-3'-phosphate + a 5'-hydroxy-ribonucleotide-3'-[RNA fragment].</text>
        <dbReference type="EC" id="4.6.1.24"/>
    </reaction>
</comment>
<dbReference type="Pfam" id="PF00545">
    <property type="entry name" value="Ribonuclease"/>
    <property type="match status" value="1"/>
</dbReference>
<keyword evidence="6" id="KW-1015">Disulfide bond</keyword>
<evidence type="ECO:0000313" key="10">
    <source>
        <dbReference type="EMBL" id="KAK2629184.1"/>
    </source>
</evidence>
<feature type="signal peptide" evidence="9">
    <location>
        <begin position="1"/>
        <end position="20"/>
    </location>
</feature>
<dbReference type="EC" id="4.6.1.24" evidence="2"/>
<evidence type="ECO:0000313" key="11">
    <source>
        <dbReference type="Proteomes" id="UP001285354"/>
    </source>
</evidence>
<name>A0AAD9T5Z7_9HELO</name>
<keyword evidence="9" id="KW-0732">Signal</keyword>
<comment type="similarity">
    <text evidence="1">Belongs to the ribonuclease N1/T1 family.</text>
</comment>
<sequence length="139" mass="16001">MYFSIANLFFFAILLETAFSTEIPVFHAETRTPSTICDGVLYNSAATEACRSLAWFYVFKRQTLGTDYPHIYKNFEKFEFSPDVQPPWYMFPMVENGFWELGMDPGPVRCVIGMGGFLAGSIYHKKDSNKFEKCQDVLE</sequence>
<evidence type="ECO:0000256" key="5">
    <source>
        <dbReference type="ARBA" id="ARBA00022801"/>
    </source>
</evidence>
<dbReference type="AlphaFoldDB" id="A0AAD9T5Z7"/>
<dbReference type="GO" id="GO:0016787">
    <property type="term" value="F:hydrolase activity"/>
    <property type="evidence" value="ECO:0007669"/>
    <property type="project" value="UniProtKB-KW"/>
</dbReference>
<evidence type="ECO:0000256" key="6">
    <source>
        <dbReference type="ARBA" id="ARBA00023157"/>
    </source>
</evidence>
<dbReference type="SUPFAM" id="SSF53933">
    <property type="entry name" value="Microbial ribonucleases"/>
    <property type="match status" value="1"/>
</dbReference>
<evidence type="ECO:0000256" key="3">
    <source>
        <dbReference type="ARBA" id="ARBA00022722"/>
    </source>
</evidence>
<reference evidence="10" key="1">
    <citation type="submission" date="2023-06" db="EMBL/GenBank/DDBJ databases">
        <title>Draft genome of Marssonina rosae.</title>
        <authorList>
            <person name="Cheng Q."/>
        </authorList>
    </citation>
    <scope>NUCLEOTIDE SEQUENCE</scope>
    <source>
        <strain evidence="10">R4</strain>
    </source>
</reference>
<dbReference type="GO" id="GO:0046589">
    <property type="term" value="F:ribonuclease T1 activity"/>
    <property type="evidence" value="ECO:0007669"/>
    <property type="project" value="UniProtKB-EC"/>
</dbReference>
<dbReference type="EMBL" id="JAUBYV010000001">
    <property type="protein sequence ID" value="KAK2629184.1"/>
    <property type="molecule type" value="Genomic_DNA"/>
</dbReference>
<dbReference type="InterPro" id="IPR000026">
    <property type="entry name" value="N1-like"/>
</dbReference>
<gene>
    <name evidence="10" type="ORF">QTJ16_000004</name>
</gene>
<evidence type="ECO:0000256" key="8">
    <source>
        <dbReference type="ARBA" id="ARBA00034015"/>
    </source>
</evidence>
<dbReference type="PANTHER" id="PTHR42104:SF1">
    <property type="entry name" value="EXTRACELLULAR GUANYL-SPECIFIC RIBONUCLEASE RNTA (AFU_ORTHOLOGUE AFUA_4G03230)"/>
    <property type="match status" value="1"/>
</dbReference>
<feature type="chain" id="PRO_5041937348" description="ribonuclease T1" evidence="9">
    <location>
        <begin position="21"/>
        <end position="139"/>
    </location>
</feature>
<keyword evidence="3" id="KW-0540">Nuclease</keyword>
<keyword evidence="4" id="KW-0255">Endonuclease</keyword>
<keyword evidence="7" id="KW-0456">Lyase</keyword>
<evidence type="ECO:0000256" key="7">
    <source>
        <dbReference type="ARBA" id="ARBA00023239"/>
    </source>
</evidence>
<organism evidence="10 11">
    <name type="scientific">Diplocarpon rosae</name>
    <dbReference type="NCBI Taxonomy" id="946125"/>
    <lineage>
        <taxon>Eukaryota</taxon>
        <taxon>Fungi</taxon>
        <taxon>Dikarya</taxon>
        <taxon>Ascomycota</taxon>
        <taxon>Pezizomycotina</taxon>
        <taxon>Leotiomycetes</taxon>
        <taxon>Helotiales</taxon>
        <taxon>Drepanopezizaceae</taxon>
        <taxon>Diplocarpon</taxon>
    </lineage>
</organism>